<dbReference type="EMBL" id="JBEPCU010000390">
    <property type="protein sequence ID" value="MER6979555.1"/>
    <property type="molecule type" value="Genomic_DNA"/>
</dbReference>
<dbReference type="GO" id="GO:0016491">
    <property type="term" value="F:oxidoreductase activity"/>
    <property type="evidence" value="ECO:0007669"/>
    <property type="project" value="UniProtKB-KW"/>
</dbReference>
<comment type="caution">
    <text evidence="3">The sequence shown here is derived from an EMBL/GenBank/DDBJ whole genome shotgun (WGS) entry which is preliminary data.</text>
</comment>
<dbReference type="Proteomes" id="UP001458415">
    <property type="component" value="Unassembled WGS sequence"/>
</dbReference>
<evidence type="ECO:0000313" key="4">
    <source>
        <dbReference type="Proteomes" id="UP001458415"/>
    </source>
</evidence>
<dbReference type="SUPFAM" id="SSF51735">
    <property type="entry name" value="NAD(P)-binding Rossmann-fold domains"/>
    <property type="match status" value="1"/>
</dbReference>
<evidence type="ECO:0000256" key="1">
    <source>
        <dbReference type="ARBA" id="ARBA00006484"/>
    </source>
</evidence>
<dbReference type="InterPro" id="IPR036291">
    <property type="entry name" value="NAD(P)-bd_dom_sf"/>
</dbReference>
<accession>A0ABV1W5T9</accession>
<dbReference type="PRINTS" id="PR00081">
    <property type="entry name" value="GDHRDH"/>
</dbReference>
<name>A0ABV1W5T9_9ACTN</name>
<evidence type="ECO:0000313" key="3">
    <source>
        <dbReference type="EMBL" id="MER6979555.1"/>
    </source>
</evidence>
<dbReference type="InterPro" id="IPR002347">
    <property type="entry name" value="SDR_fam"/>
</dbReference>
<dbReference type="PANTHER" id="PTHR43639">
    <property type="entry name" value="OXIDOREDUCTASE, SHORT-CHAIN DEHYDROGENASE/REDUCTASE FAMILY (AFU_ORTHOLOGUE AFUA_5G02870)"/>
    <property type="match status" value="1"/>
</dbReference>
<organism evidence="3 4">
    <name type="scientific">Streptomyces carpinensis</name>
    <dbReference type="NCBI Taxonomy" id="66369"/>
    <lineage>
        <taxon>Bacteria</taxon>
        <taxon>Bacillati</taxon>
        <taxon>Actinomycetota</taxon>
        <taxon>Actinomycetes</taxon>
        <taxon>Kitasatosporales</taxon>
        <taxon>Streptomycetaceae</taxon>
        <taxon>Streptomyces</taxon>
    </lineage>
</organism>
<comment type="similarity">
    <text evidence="1">Belongs to the short-chain dehydrogenases/reductases (SDR) family.</text>
</comment>
<protein>
    <submittedName>
        <fullName evidence="3">SDR family oxidoreductase</fullName>
        <ecNumber evidence="3">1.-.-.-</ecNumber>
    </submittedName>
</protein>
<sequence length="256" mass="27274">METPTRRPRVLVTGGTGAIGSETCRLLAGSGHDIAFTYRSNAKSAQLLAAQLRDETGRPVESRAVDLSDTDAAMRCVEELTTALGGLDAVVHASGPLIPQRYLTDIDADLFRRHVDDEYVAFFNLAKAALPHLRASRGSLVAVTTVAVRQYPVRDCLSASPKAAVEALVKAIAAEEGRYGVRANCVGPGILEEGIGGAIIDNGDFSEQAQEFALKRVPLRRFGRARDVAEAVAFLASSRARYITGQCLDVDGGFSV</sequence>
<dbReference type="CDD" id="cd05233">
    <property type="entry name" value="SDR_c"/>
    <property type="match status" value="1"/>
</dbReference>
<dbReference type="PANTHER" id="PTHR43639:SF1">
    <property type="entry name" value="SHORT-CHAIN DEHYDROGENASE_REDUCTASE FAMILY PROTEIN"/>
    <property type="match status" value="1"/>
</dbReference>
<reference evidence="3 4" key="1">
    <citation type="submission" date="2024-06" db="EMBL/GenBank/DDBJ databases">
        <title>The Natural Products Discovery Center: Release of the First 8490 Sequenced Strains for Exploring Actinobacteria Biosynthetic Diversity.</title>
        <authorList>
            <person name="Kalkreuter E."/>
            <person name="Kautsar S.A."/>
            <person name="Yang D."/>
            <person name="Bader C.D."/>
            <person name="Teijaro C.N."/>
            <person name="Fluegel L."/>
            <person name="Davis C.M."/>
            <person name="Simpson J.R."/>
            <person name="Lauterbach L."/>
            <person name="Steele A.D."/>
            <person name="Gui C."/>
            <person name="Meng S."/>
            <person name="Li G."/>
            <person name="Viehrig K."/>
            <person name="Ye F."/>
            <person name="Su P."/>
            <person name="Kiefer A.F."/>
            <person name="Nichols A."/>
            <person name="Cepeda A.J."/>
            <person name="Yan W."/>
            <person name="Fan B."/>
            <person name="Jiang Y."/>
            <person name="Adhikari A."/>
            <person name="Zheng C.-J."/>
            <person name="Schuster L."/>
            <person name="Cowan T.M."/>
            <person name="Smanski M.J."/>
            <person name="Chevrette M.G."/>
            <person name="De Carvalho L.P.S."/>
            <person name="Shen B."/>
        </authorList>
    </citation>
    <scope>NUCLEOTIDE SEQUENCE [LARGE SCALE GENOMIC DNA]</scope>
    <source>
        <strain evidence="3 4">NPDC000634</strain>
    </source>
</reference>
<dbReference type="EC" id="1.-.-.-" evidence="3"/>
<proteinExistence type="inferred from homology"/>
<keyword evidence="2 3" id="KW-0560">Oxidoreductase</keyword>
<keyword evidence="4" id="KW-1185">Reference proteome</keyword>
<dbReference type="RefSeq" id="WP_086728816.1">
    <property type="nucleotide sequence ID" value="NZ_MUBM01000266.1"/>
</dbReference>
<evidence type="ECO:0000256" key="2">
    <source>
        <dbReference type="ARBA" id="ARBA00023002"/>
    </source>
</evidence>
<dbReference type="Pfam" id="PF13561">
    <property type="entry name" value="adh_short_C2"/>
    <property type="match status" value="1"/>
</dbReference>
<gene>
    <name evidence="3" type="ORF">ABT317_21880</name>
</gene>
<dbReference type="Gene3D" id="3.40.50.720">
    <property type="entry name" value="NAD(P)-binding Rossmann-like Domain"/>
    <property type="match status" value="1"/>
</dbReference>